<evidence type="ECO:0000313" key="3">
    <source>
        <dbReference type="EMBL" id="ATI13783.1"/>
    </source>
</evidence>
<proteinExistence type="predicted"/>
<evidence type="ECO:0000256" key="2">
    <source>
        <dbReference type="SAM" id="MobiDB-lite"/>
    </source>
</evidence>
<organism evidence="3">
    <name type="scientific">Orthoreovirus Lopburi01</name>
    <dbReference type="NCBI Taxonomy" id="2042260"/>
    <lineage>
        <taxon>Viruses</taxon>
        <taxon>Riboviria</taxon>
        <taxon>Orthornavirae</taxon>
        <taxon>Duplornaviricota</taxon>
        <taxon>Resentoviricetes</taxon>
        <taxon>Reovirales</taxon>
        <taxon>Spinareoviridae</taxon>
        <taxon>Orthoreovirus</taxon>
    </lineage>
</organism>
<sequence>MSLSWGDRPIAISTSSQSAATVRAASASFMASSTPMSTQRRSVLFKFVSGGDLVMTSGHLSPMDDWLADHQAALNSAAALLSDRDSLAHLEHPEKYLLRREHQPSEIVNRIRLYMSDVMKKSLSPETIPELVAHISTPATVVDAPSSVQTQVSDVIVTGPVPITVSETPARYDEEEYNAARGKFLTHGVADLSTDTPGLSSFIREYWETVPTSTNGQWDSASKTGLLIRAPEDPLDSQTLFSLSWEKDLLLLSVSGVTVASFDVRDVSVLAPEHQRNGDNSEYARLTSTKHSVVFFTPRAIRWMIDNDCSDSMVSPRHIRVCLGFDPVFARWTGDGVSECAMLMDDRLKSIGKQRMVKRCLGYLRDSPSLLLVGACLGGAADRLINQYSPSAVDRCGYSLAPLPHSTPAPSEEVQRLNDEIQLLKAKLSASAEMIKSSSQAASTPSKLLSRISELTRQNKELLLRQSDFERSGSAQLLSYLEAHVCVNAKPFECDLLTKVGLDSMDVTRIRTEREMNRVRFERRLSSAAIAEMKPEMDSLKAQLETQQSELEEVIDQCLFKDKTISDLESQVTSLKEELRVMSNRAVALNAENHRLSVTTKTDAGWATPTDQPAYETPTRLPSKFDLVDEL</sequence>
<dbReference type="EMBL" id="KY751017">
    <property type="protein sequence ID" value="ATI13783.1"/>
    <property type="molecule type" value="Genomic_RNA"/>
</dbReference>
<feature type="region of interest" description="Disordered" evidence="2">
    <location>
        <begin position="603"/>
        <end position="631"/>
    </location>
</feature>
<reference evidence="3" key="2">
    <citation type="journal article" date="2018" name="BMC Microbiol.">
        <title>Mass spectrometry-based identification and whole-genome characterisation of the first pteropine orthoreovirus isolated from monkey faeces in Thailand.</title>
        <authorList>
            <person name="Kosoltanapiwat N."/>
            <person name="Reamtong O."/>
            <person name="Okabayashi T."/>
            <person name="Ampawong S."/>
            <person name="Rungruengkitkun A."/>
            <person name="Thiangtrongjit T."/>
            <person name="Thippornchai N."/>
            <person name="Leaungwutiwong P."/>
            <person name="Mahittikorn A."/>
            <person name="Mori H."/>
            <person name="Yoohanngoa T."/>
            <person name="Yamwong P."/>
        </authorList>
    </citation>
    <scope>NUCLEOTIDE SEQUENCE</scope>
    <source>
        <strain evidence="3">Lopburi01</strain>
    </source>
</reference>
<name>A0A291L5D7_9REOV</name>
<evidence type="ECO:0000256" key="1">
    <source>
        <dbReference type="SAM" id="Coils"/>
    </source>
</evidence>
<dbReference type="Gene3D" id="1.20.5.1700">
    <property type="match status" value="1"/>
</dbReference>
<protein>
    <submittedName>
        <fullName evidence="3">Nonstructural protein Mu NS</fullName>
    </submittedName>
</protein>
<keyword evidence="1" id="KW-0175">Coiled coil</keyword>
<feature type="coiled-coil region" evidence="1">
    <location>
        <begin position="537"/>
        <end position="592"/>
    </location>
</feature>
<accession>A0A291L5D7</accession>
<reference evidence="3" key="1">
    <citation type="submission" date="2017-03" db="EMBL/GenBank/DDBJ databases">
        <authorList>
            <person name="Kosoltanapiwat N."/>
        </authorList>
    </citation>
    <scope>NUCLEOTIDE SEQUENCE</scope>
    <source>
        <strain evidence="3">Lopburi01</strain>
    </source>
</reference>